<evidence type="ECO:0000313" key="3">
    <source>
        <dbReference type="EMBL" id="KAF1976550.1"/>
    </source>
</evidence>
<dbReference type="OrthoDB" id="3786098at2759"/>
<feature type="chain" id="PRO_5025468495" evidence="2">
    <location>
        <begin position="21"/>
        <end position="189"/>
    </location>
</feature>
<dbReference type="Proteomes" id="UP000800036">
    <property type="component" value="Unassembled WGS sequence"/>
</dbReference>
<protein>
    <submittedName>
        <fullName evidence="3">Uncharacterized protein</fullName>
    </submittedName>
</protein>
<keyword evidence="4" id="KW-1185">Reference proteome</keyword>
<keyword evidence="2" id="KW-0732">Signal</keyword>
<organism evidence="3 4">
    <name type="scientific">Bimuria novae-zelandiae CBS 107.79</name>
    <dbReference type="NCBI Taxonomy" id="1447943"/>
    <lineage>
        <taxon>Eukaryota</taxon>
        <taxon>Fungi</taxon>
        <taxon>Dikarya</taxon>
        <taxon>Ascomycota</taxon>
        <taxon>Pezizomycotina</taxon>
        <taxon>Dothideomycetes</taxon>
        <taxon>Pleosporomycetidae</taxon>
        <taxon>Pleosporales</taxon>
        <taxon>Massarineae</taxon>
        <taxon>Didymosphaeriaceae</taxon>
        <taxon>Bimuria</taxon>
    </lineage>
</organism>
<feature type="signal peptide" evidence="2">
    <location>
        <begin position="1"/>
        <end position="20"/>
    </location>
</feature>
<dbReference type="EMBL" id="ML976666">
    <property type="protein sequence ID" value="KAF1976550.1"/>
    <property type="molecule type" value="Genomic_DNA"/>
</dbReference>
<gene>
    <name evidence="3" type="ORF">BU23DRAFT_29335</name>
</gene>
<feature type="compositionally biased region" description="Pro residues" evidence="1">
    <location>
        <begin position="168"/>
        <end position="189"/>
    </location>
</feature>
<proteinExistence type="predicted"/>
<evidence type="ECO:0000256" key="1">
    <source>
        <dbReference type="SAM" id="MobiDB-lite"/>
    </source>
</evidence>
<feature type="region of interest" description="Disordered" evidence="1">
    <location>
        <begin position="32"/>
        <end position="56"/>
    </location>
</feature>
<dbReference type="AlphaFoldDB" id="A0A6A5VIU4"/>
<sequence length="189" mass="19938">MRTSLAIFALLSAIPALAVAYPASGTYGSGPVDDTPSASPTYGSGSGSSSGSGSVAVPDVSNEGACTLYKAQQLKGSLSTTDYTFVPAGSGCLDLTSLFGIWEDKTRSLVVQEGYKCEYFTEFQCTSEPLCLNASDKKIIKKTLPAAFDKKIKSVKCEKVEAEKPKPQPKPQPTTQPTPEPYTPPSSSY</sequence>
<evidence type="ECO:0000256" key="2">
    <source>
        <dbReference type="SAM" id="SignalP"/>
    </source>
</evidence>
<feature type="region of interest" description="Disordered" evidence="1">
    <location>
        <begin position="159"/>
        <end position="189"/>
    </location>
</feature>
<dbReference type="Gene3D" id="2.60.20.10">
    <property type="entry name" value="Crystallins"/>
    <property type="match status" value="1"/>
</dbReference>
<evidence type="ECO:0000313" key="4">
    <source>
        <dbReference type="Proteomes" id="UP000800036"/>
    </source>
</evidence>
<name>A0A6A5VIU4_9PLEO</name>
<accession>A0A6A5VIU4</accession>
<reference evidence="3" key="1">
    <citation type="journal article" date="2020" name="Stud. Mycol.">
        <title>101 Dothideomycetes genomes: a test case for predicting lifestyles and emergence of pathogens.</title>
        <authorList>
            <person name="Haridas S."/>
            <person name="Albert R."/>
            <person name="Binder M."/>
            <person name="Bloem J."/>
            <person name="Labutti K."/>
            <person name="Salamov A."/>
            <person name="Andreopoulos B."/>
            <person name="Baker S."/>
            <person name="Barry K."/>
            <person name="Bills G."/>
            <person name="Bluhm B."/>
            <person name="Cannon C."/>
            <person name="Castanera R."/>
            <person name="Culley D."/>
            <person name="Daum C."/>
            <person name="Ezra D."/>
            <person name="Gonzalez J."/>
            <person name="Henrissat B."/>
            <person name="Kuo A."/>
            <person name="Liang C."/>
            <person name="Lipzen A."/>
            <person name="Lutzoni F."/>
            <person name="Magnuson J."/>
            <person name="Mondo S."/>
            <person name="Nolan M."/>
            <person name="Ohm R."/>
            <person name="Pangilinan J."/>
            <person name="Park H.-J."/>
            <person name="Ramirez L."/>
            <person name="Alfaro M."/>
            <person name="Sun H."/>
            <person name="Tritt A."/>
            <person name="Yoshinaga Y."/>
            <person name="Zwiers L.-H."/>
            <person name="Turgeon B."/>
            <person name="Goodwin S."/>
            <person name="Spatafora J."/>
            <person name="Crous P."/>
            <person name="Grigoriev I."/>
        </authorList>
    </citation>
    <scope>NUCLEOTIDE SEQUENCE</scope>
    <source>
        <strain evidence="3">CBS 107.79</strain>
    </source>
</reference>